<dbReference type="Gene3D" id="3.30.300.30">
    <property type="match status" value="1"/>
</dbReference>
<evidence type="ECO:0000313" key="6">
    <source>
        <dbReference type="EMBL" id="OIJ99637.1"/>
    </source>
</evidence>
<organism evidence="6 7">
    <name type="scientific">Streptomyces colonosanans</name>
    <dbReference type="NCBI Taxonomy" id="1428652"/>
    <lineage>
        <taxon>Bacteria</taxon>
        <taxon>Bacillati</taxon>
        <taxon>Actinomycetota</taxon>
        <taxon>Actinomycetes</taxon>
        <taxon>Kitasatosporales</taxon>
        <taxon>Streptomycetaceae</taxon>
        <taxon>Streptomyces</taxon>
    </lineage>
</organism>
<dbReference type="SUPFAM" id="SSF56801">
    <property type="entry name" value="Acetyl-CoA synthetase-like"/>
    <property type="match status" value="1"/>
</dbReference>
<dbReference type="OrthoDB" id="9803968at2"/>
<dbReference type="PANTHER" id="PTHR43767">
    <property type="entry name" value="LONG-CHAIN-FATTY-ACID--COA LIGASE"/>
    <property type="match status" value="1"/>
</dbReference>
<keyword evidence="7" id="KW-1185">Reference proteome</keyword>
<name>A0A1S2Q0K2_9ACTN</name>
<dbReference type="Pfam" id="PF13193">
    <property type="entry name" value="AMP-binding_C"/>
    <property type="match status" value="1"/>
</dbReference>
<evidence type="ECO:0000256" key="1">
    <source>
        <dbReference type="ARBA" id="ARBA00006432"/>
    </source>
</evidence>
<evidence type="ECO:0000313" key="7">
    <source>
        <dbReference type="Proteomes" id="UP000179935"/>
    </source>
</evidence>
<feature type="region of interest" description="Disordered" evidence="3">
    <location>
        <begin position="512"/>
        <end position="532"/>
    </location>
</feature>
<gene>
    <name evidence="6" type="ORF">BIV24_04715</name>
</gene>
<dbReference type="InterPro" id="IPR025110">
    <property type="entry name" value="AMP-bd_C"/>
</dbReference>
<dbReference type="Pfam" id="PF00501">
    <property type="entry name" value="AMP-binding"/>
    <property type="match status" value="1"/>
</dbReference>
<dbReference type="RefSeq" id="WP_071364868.1">
    <property type="nucleotide sequence ID" value="NZ_MLYP01000009.1"/>
</dbReference>
<dbReference type="InterPro" id="IPR020845">
    <property type="entry name" value="AMP-binding_CS"/>
</dbReference>
<evidence type="ECO:0000259" key="5">
    <source>
        <dbReference type="Pfam" id="PF13193"/>
    </source>
</evidence>
<reference evidence="6 7" key="1">
    <citation type="submission" date="2016-10" db="EMBL/GenBank/DDBJ databases">
        <title>Genome sequence of Streptomyces sp. MUSC 93.</title>
        <authorList>
            <person name="Lee L.-H."/>
            <person name="Ser H.-L."/>
            <person name="Law J.W.-F."/>
        </authorList>
    </citation>
    <scope>NUCLEOTIDE SEQUENCE [LARGE SCALE GENOMIC DNA]</scope>
    <source>
        <strain evidence="6 7">MUSC 93</strain>
    </source>
</reference>
<dbReference type="AlphaFoldDB" id="A0A1S2Q0K2"/>
<dbReference type="EMBL" id="MLYP01000009">
    <property type="protein sequence ID" value="OIJ99637.1"/>
    <property type="molecule type" value="Genomic_DNA"/>
</dbReference>
<dbReference type="STRING" id="1428652.BIV24_04715"/>
<comment type="caution">
    <text evidence="6">The sequence shown here is derived from an EMBL/GenBank/DDBJ whole genome shotgun (WGS) entry which is preliminary data.</text>
</comment>
<dbReference type="Gene3D" id="3.40.50.12780">
    <property type="entry name" value="N-terminal domain of ligase-like"/>
    <property type="match status" value="1"/>
</dbReference>
<feature type="domain" description="AMP-binding enzyme C-terminal" evidence="5">
    <location>
        <begin position="429"/>
        <end position="499"/>
    </location>
</feature>
<dbReference type="Proteomes" id="UP000179935">
    <property type="component" value="Unassembled WGS sequence"/>
</dbReference>
<keyword evidence="2" id="KW-0436">Ligase</keyword>
<accession>A0A1S2Q0K2</accession>
<sequence length="532" mass="58069">MVDNLTIGHVIRRAAAQYPQRRAVIYEGRTYTYAEYNRRVNRAAHALTGLGIGFGDHVAILGRNSVEYLELCHSSAKIGAVFGTVNWRLAPKEISFIVTDSDSKVLVIEAGFQDTVASVIDDLAGVTLVVFDGAVTLPGALSYEDLVAVSSDAEPKAELDSSDEALIMYTSGTTGLPKGAVLTHGNICWDAISYLTYAPPMPYDCLLVGMPMNHVSGLHIQTTSFLIRGLPLVIMRQWDPADACRLIEQHRVTVATILVTPLQQLLELPELCSHDLSSLRLVLSAAAKYTRDLPINAMHALSLERFLFAYGLTEAAPLVTITEFSGEALARENTLGFPLWYNDVRIVDELDQDVPDGRIGELIVRGPNVFKGYYKRPEANAEVLRRGWLHTGDLAYYSDNHLFFVDRKKDMIKSGGENVYSLEVEMGLLAANPQLAEVSVIGVPDDRWGEAVNAVVVLRPGSRLTAEQLIANARSHLAGYKLPKRVHFVDELPKNVSGKVVKTRLRDLVATGRAEPAASPAAGAPLEDAGRG</sequence>
<dbReference type="GO" id="GO:0016878">
    <property type="term" value="F:acid-thiol ligase activity"/>
    <property type="evidence" value="ECO:0007669"/>
    <property type="project" value="UniProtKB-ARBA"/>
</dbReference>
<protein>
    <recommendedName>
        <fullName evidence="8">Fatty-acid--CoA ligase</fullName>
    </recommendedName>
</protein>
<evidence type="ECO:0000256" key="3">
    <source>
        <dbReference type="SAM" id="MobiDB-lite"/>
    </source>
</evidence>
<dbReference type="InterPro" id="IPR050237">
    <property type="entry name" value="ATP-dep_AMP-bd_enzyme"/>
</dbReference>
<dbReference type="PANTHER" id="PTHR43767:SF1">
    <property type="entry name" value="NONRIBOSOMAL PEPTIDE SYNTHASE PES1 (EUROFUNG)-RELATED"/>
    <property type="match status" value="1"/>
</dbReference>
<evidence type="ECO:0000259" key="4">
    <source>
        <dbReference type="Pfam" id="PF00501"/>
    </source>
</evidence>
<dbReference type="FunFam" id="3.30.300.30:FF:000008">
    <property type="entry name" value="2,3-dihydroxybenzoate-AMP ligase"/>
    <property type="match status" value="1"/>
</dbReference>
<evidence type="ECO:0000256" key="2">
    <source>
        <dbReference type="ARBA" id="ARBA00022598"/>
    </source>
</evidence>
<dbReference type="InterPro" id="IPR045851">
    <property type="entry name" value="AMP-bd_C_sf"/>
</dbReference>
<dbReference type="InterPro" id="IPR000873">
    <property type="entry name" value="AMP-dep_synth/lig_dom"/>
</dbReference>
<feature type="domain" description="AMP-dependent synthetase/ligase" evidence="4">
    <location>
        <begin position="12"/>
        <end position="374"/>
    </location>
</feature>
<evidence type="ECO:0008006" key="8">
    <source>
        <dbReference type="Google" id="ProtNLM"/>
    </source>
</evidence>
<dbReference type="InterPro" id="IPR042099">
    <property type="entry name" value="ANL_N_sf"/>
</dbReference>
<proteinExistence type="inferred from homology"/>
<comment type="similarity">
    <text evidence="1">Belongs to the ATP-dependent AMP-binding enzyme family.</text>
</comment>
<dbReference type="PROSITE" id="PS00455">
    <property type="entry name" value="AMP_BINDING"/>
    <property type="match status" value="1"/>
</dbReference>